<gene>
    <name evidence="2" type="ORF">PCOR1329_LOCUS85545</name>
</gene>
<keyword evidence="3" id="KW-1185">Reference proteome</keyword>
<keyword evidence="1" id="KW-0472">Membrane</keyword>
<feature type="transmembrane region" description="Helical" evidence="1">
    <location>
        <begin position="214"/>
        <end position="235"/>
    </location>
</feature>
<organism evidence="2 3">
    <name type="scientific">Prorocentrum cordatum</name>
    <dbReference type="NCBI Taxonomy" id="2364126"/>
    <lineage>
        <taxon>Eukaryota</taxon>
        <taxon>Sar</taxon>
        <taxon>Alveolata</taxon>
        <taxon>Dinophyceae</taxon>
        <taxon>Prorocentrales</taxon>
        <taxon>Prorocentraceae</taxon>
        <taxon>Prorocentrum</taxon>
    </lineage>
</organism>
<feature type="non-terminal residue" evidence="2">
    <location>
        <position position="369"/>
    </location>
</feature>
<evidence type="ECO:0000313" key="3">
    <source>
        <dbReference type="Proteomes" id="UP001189429"/>
    </source>
</evidence>
<dbReference type="Proteomes" id="UP001189429">
    <property type="component" value="Unassembled WGS sequence"/>
</dbReference>
<comment type="caution">
    <text evidence="2">The sequence shown here is derived from an EMBL/GenBank/DDBJ whole genome shotgun (WGS) entry which is preliminary data.</text>
</comment>
<evidence type="ECO:0008006" key="4">
    <source>
        <dbReference type="Google" id="ProtNLM"/>
    </source>
</evidence>
<feature type="transmembrane region" description="Helical" evidence="1">
    <location>
        <begin position="176"/>
        <end position="193"/>
    </location>
</feature>
<sequence length="369" mass="42603">MIPGLQPSTIMDVALGLVIAFGNFLLSCVIELVTSWAGFVYKPNRDQVVLSLAFLGTFLNTAADLCMIAIIAQGTVFQDAFSGRNTGYDTAISRKLFSLIVPGYLFTPYFFIPFFEHFLPRWLAKQLVRTHRRIPLHRAIQAVQFRDWDIVWRYADILNNTTICIVLLFFTSPYGWRVMIWLCVFFMFIYAIDKELLLKHTMPTIYDTHSLSHSFVHWWNVPTGLLAALVAFWGYKAQAGIFINPYVGLAFVSAHAVIYSCVVEACFWRLGHMRSQTEDMRYSEATKRLRQSRRHWDFFNCNPVFCLRTRLLSEKESEWERIADATYVGEPRKPRECVPFKRGSASVLRRDNERRQLRTGDFAANLAAG</sequence>
<proteinExistence type="predicted"/>
<reference evidence="2" key="1">
    <citation type="submission" date="2023-10" db="EMBL/GenBank/DDBJ databases">
        <authorList>
            <person name="Chen Y."/>
            <person name="Shah S."/>
            <person name="Dougan E. K."/>
            <person name="Thang M."/>
            <person name="Chan C."/>
        </authorList>
    </citation>
    <scope>NUCLEOTIDE SEQUENCE [LARGE SCALE GENOMIC DNA]</scope>
</reference>
<feature type="transmembrane region" description="Helical" evidence="1">
    <location>
        <begin position="13"/>
        <end position="41"/>
    </location>
</feature>
<feature type="transmembrane region" description="Helical" evidence="1">
    <location>
        <begin position="247"/>
        <end position="271"/>
    </location>
</feature>
<feature type="transmembrane region" description="Helical" evidence="1">
    <location>
        <begin position="48"/>
        <end position="76"/>
    </location>
</feature>
<dbReference type="EMBL" id="CAUYUJ010022639">
    <property type="protein sequence ID" value="CAK0911781.1"/>
    <property type="molecule type" value="Genomic_DNA"/>
</dbReference>
<keyword evidence="1" id="KW-0812">Transmembrane</keyword>
<feature type="transmembrane region" description="Helical" evidence="1">
    <location>
        <begin position="96"/>
        <end position="115"/>
    </location>
</feature>
<protein>
    <recommendedName>
        <fullName evidence="4">Glycerophosphocholine acyltransferase 1</fullName>
    </recommendedName>
</protein>
<name>A0ABN9YKJ2_9DINO</name>
<evidence type="ECO:0000256" key="1">
    <source>
        <dbReference type="SAM" id="Phobius"/>
    </source>
</evidence>
<accession>A0ABN9YKJ2</accession>
<evidence type="ECO:0000313" key="2">
    <source>
        <dbReference type="EMBL" id="CAK0911781.1"/>
    </source>
</evidence>
<keyword evidence="1" id="KW-1133">Transmembrane helix</keyword>